<reference evidence="1" key="1">
    <citation type="submission" date="2014-11" db="EMBL/GenBank/DDBJ databases">
        <authorList>
            <person name="Amaro Gonzalez C."/>
        </authorList>
    </citation>
    <scope>NUCLEOTIDE SEQUENCE</scope>
</reference>
<sequence>MCLIVRYEQWQKCRDIHFDSVITPSVKSRFSFNASLSRSVSFPRHSLIGGAFYFLCANETLRGELTDC</sequence>
<protein>
    <submittedName>
        <fullName evidence="1">Uncharacterized protein</fullName>
    </submittedName>
</protein>
<dbReference type="EMBL" id="GBXM01084889">
    <property type="protein sequence ID" value="JAH23688.1"/>
    <property type="molecule type" value="Transcribed_RNA"/>
</dbReference>
<evidence type="ECO:0000313" key="1">
    <source>
        <dbReference type="EMBL" id="JAH23688.1"/>
    </source>
</evidence>
<accession>A0A0E9R5Q8</accession>
<name>A0A0E9R5Q8_ANGAN</name>
<reference evidence="1" key="2">
    <citation type="journal article" date="2015" name="Fish Shellfish Immunol.">
        <title>Early steps in the European eel (Anguilla anguilla)-Vibrio vulnificus interaction in the gills: Role of the RtxA13 toxin.</title>
        <authorList>
            <person name="Callol A."/>
            <person name="Pajuelo D."/>
            <person name="Ebbesson L."/>
            <person name="Teles M."/>
            <person name="MacKenzie S."/>
            <person name="Amaro C."/>
        </authorList>
    </citation>
    <scope>NUCLEOTIDE SEQUENCE</scope>
</reference>
<dbReference type="AlphaFoldDB" id="A0A0E9R5Q8"/>
<organism evidence="1">
    <name type="scientific">Anguilla anguilla</name>
    <name type="common">European freshwater eel</name>
    <name type="synonym">Muraena anguilla</name>
    <dbReference type="NCBI Taxonomy" id="7936"/>
    <lineage>
        <taxon>Eukaryota</taxon>
        <taxon>Metazoa</taxon>
        <taxon>Chordata</taxon>
        <taxon>Craniata</taxon>
        <taxon>Vertebrata</taxon>
        <taxon>Euteleostomi</taxon>
        <taxon>Actinopterygii</taxon>
        <taxon>Neopterygii</taxon>
        <taxon>Teleostei</taxon>
        <taxon>Anguilliformes</taxon>
        <taxon>Anguillidae</taxon>
        <taxon>Anguilla</taxon>
    </lineage>
</organism>
<proteinExistence type="predicted"/>